<dbReference type="EMBL" id="DAATAH010000121">
    <property type="protein sequence ID" value="HAE7767770.1"/>
    <property type="molecule type" value="Genomic_DNA"/>
</dbReference>
<comment type="caution">
    <text evidence="2">The sequence shown here is derived from an EMBL/GenBank/DDBJ whole genome shotgun (WGS) entry which is preliminary data.</text>
</comment>
<accession>A0A736RDB6</accession>
<reference evidence="2" key="2">
    <citation type="submission" date="2018-07" db="EMBL/GenBank/DDBJ databases">
        <authorList>
            <consortium name="NCBI Pathogen Detection Project"/>
        </authorList>
    </citation>
    <scope>NUCLEOTIDE SEQUENCE</scope>
    <source>
        <strain evidence="2">2584-68</strain>
    </source>
</reference>
<dbReference type="Pfam" id="PF20350">
    <property type="entry name" value="DUF6645"/>
    <property type="match status" value="1"/>
</dbReference>
<name>A0A736RDB6_SALHO</name>
<reference evidence="2" key="1">
    <citation type="journal article" date="2018" name="Genome Biol.">
        <title>SKESA: strategic k-mer extension for scrupulous assemblies.</title>
        <authorList>
            <person name="Souvorov A."/>
            <person name="Agarwala R."/>
            <person name="Lipman D.J."/>
        </authorList>
    </citation>
    <scope>NUCLEOTIDE SEQUENCE</scope>
    <source>
        <strain evidence="2">2584-68</strain>
    </source>
</reference>
<organism evidence="2">
    <name type="scientific">Salmonella enterica subsp. houtenae serovar 45:g,z51:-</name>
    <dbReference type="NCBI Taxonomy" id="1967611"/>
    <lineage>
        <taxon>Bacteria</taxon>
        <taxon>Pseudomonadati</taxon>
        <taxon>Pseudomonadota</taxon>
        <taxon>Gammaproteobacteria</taxon>
        <taxon>Enterobacterales</taxon>
        <taxon>Enterobacteriaceae</taxon>
        <taxon>Salmonella</taxon>
    </lineage>
</organism>
<dbReference type="InterPro" id="IPR046587">
    <property type="entry name" value="DUF6645"/>
</dbReference>
<protein>
    <recommendedName>
        <fullName evidence="1">DUF6645 domain-containing protein</fullName>
    </recommendedName>
</protein>
<evidence type="ECO:0000313" key="2">
    <source>
        <dbReference type="EMBL" id="HAE7767770.1"/>
    </source>
</evidence>
<evidence type="ECO:0000259" key="1">
    <source>
        <dbReference type="Pfam" id="PF20350"/>
    </source>
</evidence>
<gene>
    <name evidence="2" type="ORF">GNB58_004897</name>
</gene>
<sequence length="342" mass="36819">MSIRCGMLTSASAGVVSGGSKKTLIPGITSLGYNGRRGDGSLPSQGWAQITGGTFTPVAQVDGHGGWYLHVVKNSNAIWEVRQPVSDRPGDLIRYGGRLFCRFRLSGTVAEGRYAFAFYLKVSASEIPPGVTLFDDGSAEMSPTLMNFAVITKGGNISLCQHRGAKSGDMVEVANWGRFDNEWHTMELIYPGDNGVMVTPVLDGEKKSPVSLSLSRALVDQDIILLSSITKSTVYSTDVASFEGEVYRDNGEYTLSPTDNGNHYFFPAGYHRGRVIIPDAVFPQGFSVEISAQGALVTVHPESDTVLLQPKDIDEGYPTDVVIGTAVRLIQTGTDGKTWVIV</sequence>
<proteinExistence type="predicted"/>
<dbReference type="AlphaFoldDB" id="A0A736RDB6"/>
<feature type="domain" description="DUF6645" evidence="1">
    <location>
        <begin position="95"/>
        <end position="215"/>
    </location>
</feature>